<dbReference type="Proteomes" id="UP001148018">
    <property type="component" value="Unassembled WGS sequence"/>
</dbReference>
<sequence>MSRHKSLMIVDDEDEAEAELNPFSFREFVRNHGPDPGSEHPKVQGPSSSQSSRKQTFAPMVESAFLWEPLHSVLGEQTANSFSRTSPMQQLQEENMCLRRSLKDLHKSSSVYQERIQQLSEELVCRRREEEKETQALESMVQSVEQNLHLMTKRAVKAENSVSKLKQELQLLQVIKSENERLLAEQLDTMTAMKHNAQAAAEYLGKTTTQARSSIKLV</sequence>
<organism evidence="6 7">
    <name type="scientific">Muraenolepis orangiensis</name>
    <name type="common">Patagonian moray cod</name>
    <dbReference type="NCBI Taxonomy" id="630683"/>
    <lineage>
        <taxon>Eukaryota</taxon>
        <taxon>Metazoa</taxon>
        <taxon>Chordata</taxon>
        <taxon>Craniata</taxon>
        <taxon>Vertebrata</taxon>
        <taxon>Euteleostomi</taxon>
        <taxon>Actinopterygii</taxon>
        <taxon>Neopterygii</taxon>
        <taxon>Teleostei</taxon>
        <taxon>Neoteleostei</taxon>
        <taxon>Acanthomorphata</taxon>
        <taxon>Zeiogadaria</taxon>
        <taxon>Gadariae</taxon>
        <taxon>Gadiformes</taxon>
        <taxon>Muraenolepidoidei</taxon>
        <taxon>Muraenolepididae</taxon>
        <taxon>Muraenolepis</taxon>
    </lineage>
</organism>
<dbReference type="EMBL" id="JANIIK010000044">
    <property type="protein sequence ID" value="KAJ3604443.1"/>
    <property type="molecule type" value="Genomic_DNA"/>
</dbReference>
<dbReference type="InterPro" id="IPR026757">
    <property type="entry name" value="ENTR1"/>
</dbReference>
<name>A0A9Q0EF62_9TELE</name>
<dbReference type="GO" id="GO:0036064">
    <property type="term" value="C:ciliary basal body"/>
    <property type="evidence" value="ECO:0007669"/>
    <property type="project" value="TreeGrafter"/>
</dbReference>
<evidence type="ECO:0000313" key="7">
    <source>
        <dbReference type="Proteomes" id="UP001148018"/>
    </source>
</evidence>
<protein>
    <recommendedName>
        <fullName evidence="2">Endosome-associated-trafficking regulator 1</fullName>
    </recommendedName>
</protein>
<dbReference type="PANTHER" id="PTHR31259">
    <property type="entry name" value="ENDOSOME-ASSOCIATED TRAFFICKING REGULATOR 1"/>
    <property type="match status" value="1"/>
</dbReference>
<evidence type="ECO:0000313" key="6">
    <source>
        <dbReference type="EMBL" id="KAJ3604443.1"/>
    </source>
</evidence>
<keyword evidence="3 4" id="KW-0175">Coiled coil</keyword>
<evidence type="ECO:0000256" key="4">
    <source>
        <dbReference type="SAM" id="Coils"/>
    </source>
</evidence>
<evidence type="ECO:0000256" key="1">
    <source>
        <dbReference type="ARBA" id="ARBA00007791"/>
    </source>
</evidence>
<reference evidence="6" key="1">
    <citation type="submission" date="2022-07" db="EMBL/GenBank/DDBJ databases">
        <title>Chromosome-level genome of Muraenolepis orangiensis.</title>
        <authorList>
            <person name="Kim J."/>
        </authorList>
    </citation>
    <scope>NUCLEOTIDE SEQUENCE</scope>
    <source>
        <strain evidence="6">KU_S4_2022</strain>
        <tissue evidence="6">Muscle</tissue>
    </source>
</reference>
<keyword evidence="7" id="KW-1185">Reference proteome</keyword>
<dbReference type="GO" id="GO:0055037">
    <property type="term" value="C:recycling endosome"/>
    <property type="evidence" value="ECO:0007669"/>
    <property type="project" value="TreeGrafter"/>
</dbReference>
<dbReference type="GO" id="GO:0045724">
    <property type="term" value="P:positive regulation of cilium assembly"/>
    <property type="evidence" value="ECO:0007669"/>
    <property type="project" value="TreeGrafter"/>
</dbReference>
<dbReference type="AlphaFoldDB" id="A0A9Q0EF62"/>
<feature type="coiled-coil region" evidence="4">
    <location>
        <begin position="88"/>
        <end position="185"/>
    </location>
</feature>
<evidence type="ECO:0000256" key="3">
    <source>
        <dbReference type="ARBA" id="ARBA00023054"/>
    </source>
</evidence>
<dbReference type="GO" id="GO:0005813">
    <property type="term" value="C:centrosome"/>
    <property type="evidence" value="ECO:0007669"/>
    <property type="project" value="TreeGrafter"/>
</dbReference>
<evidence type="ECO:0000256" key="2">
    <source>
        <dbReference type="ARBA" id="ARBA00016007"/>
    </source>
</evidence>
<dbReference type="OrthoDB" id="6499155at2759"/>
<feature type="compositionally biased region" description="Basic and acidic residues" evidence="5">
    <location>
        <begin position="27"/>
        <end position="42"/>
    </location>
</feature>
<feature type="region of interest" description="Disordered" evidence="5">
    <location>
        <begin position="23"/>
        <end position="55"/>
    </location>
</feature>
<comment type="similarity">
    <text evidence="1">Belongs to the ENTR1 family.</text>
</comment>
<dbReference type="PANTHER" id="PTHR31259:SF3">
    <property type="entry name" value="ENDOSOME-ASSOCIATED-TRAFFICKING REGULATOR 1"/>
    <property type="match status" value="1"/>
</dbReference>
<accession>A0A9Q0EF62</accession>
<dbReference type="GO" id="GO:1903566">
    <property type="term" value="P:positive regulation of protein localization to cilium"/>
    <property type="evidence" value="ECO:0007669"/>
    <property type="project" value="TreeGrafter"/>
</dbReference>
<dbReference type="GO" id="GO:0030496">
    <property type="term" value="C:midbody"/>
    <property type="evidence" value="ECO:0007669"/>
    <property type="project" value="TreeGrafter"/>
</dbReference>
<proteinExistence type="inferred from homology"/>
<gene>
    <name evidence="6" type="ORF">NHX12_029183</name>
</gene>
<dbReference type="GO" id="GO:0032465">
    <property type="term" value="P:regulation of cytokinesis"/>
    <property type="evidence" value="ECO:0007669"/>
    <property type="project" value="TreeGrafter"/>
</dbReference>
<evidence type="ECO:0000256" key="5">
    <source>
        <dbReference type="SAM" id="MobiDB-lite"/>
    </source>
</evidence>
<dbReference type="GO" id="GO:0005769">
    <property type="term" value="C:early endosome"/>
    <property type="evidence" value="ECO:0007669"/>
    <property type="project" value="TreeGrafter"/>
</dbReference>
<feature type="compositionally biased region" description="Polar residues" evidence="5">
    <location>
        <begin position="45"/>
        <end position="55"/>
    </location>
</feature>
<comment type="caution">
    <text evidence="6">The sequence shown here is derived from an EMBL/GenBank/DDBJ whole genome shotgun (WGS) entry which is preliminary data.</text>
</comment>